<organism evidence="2 3">
    <name type="scientific">Roseiflexus castenholzii (strain DSM 13941 / HLO8)</name>
    <dbReference type="NCBI Taxonomy" id="383372"/>
    <lineage>
        <taxon>Bacteria</taxon>
        <taxon>Bacillati</taxon>
        <taxon>Chloroflexota</taxon>
        <taxon>Chloroflexia</taxon>
        <taxon>Chloroflexales</taxon>
        <taxon>Roseiflexineae</taxon>
        <taxon>Roseiflexaceae</taxon>
        <taxon>Roseiflexus</taxon>
    </lineage>
</organism>
<protein>
    <recommendedName>
        <fullName evidence="4">Asp23/Gls24 family envelope stress response protein</fullName>
    </recommendedName>
</protein>
<reference evidence="2 3" key="1">
    <citation type="submission" date="2007-08" db="EMBL/GenBank/DDBJ databases">
        <title>Complete sequence of Roseiflexus castenholzii DSM 13941.</title>
        <authorList>
            <consortium name="US DOE Joint Genome Institute"/>
            <person name="Copeland A."/>
            <person name="Lucas S."/>
            <person name="Lapidus A."/>
            <person name="Barry K."/>
            <person name="Glavina del Rio T."/>
            <person name="Dalin E."/>
            <person name="Tice H."/>
            <person name="Pitluck S."/>
            <person name="Thompson L.S."/>
            <person name="Brettin T."/>
            <person name="Bruce D."/>
            <person name="Detter J.C."/>
            <person name="Han C."/>
            <person name="Tapia R."/>
            <person name="Schmutz J."/>
            <person name="Larimer F."/>
            <person name="Land M."/>
            <person name="Hauser L."/>
            <person name="Kyrpides N."/>
            <person name="Mikhailova N."/>
            <person name="Bryant D.A."/>
            <person name="Hanada S."/>
            <person name="Tsukatani Y."/>
            <person name="Richardson P."/>
        </authorList>
    </citation>
    <scope>NUCLEOTIDE SEQUENCE [LARGE SCALE GENOMIC DNA]</scope>
    <source>
        <strain evidence="3">DSM 13941 / HLO8</strain>
    </source>
</reference>
<dbReference type="Proteomes" id="UP000000263">
    <property type="component" value="Chromosome"/>
</dbReference>
<dbReference type="AlphaFoldDB" id="A7NGY7"/>
<accession>A7NGY7</accession>
<comment type="similarity">
    <text evidence="1">Belongs to the asp23 family.</text>
</comment>
<evidence type="ECO:0000313" key="2">
    <source>
        <dbReference type="EMBL" id="ABU56734.1"/>
    </source>
</evidence>
<dbReference type="Pfam" id="PF03780">
    <property type="entry name" value="Asp23"/>
    <property type="match status" value="1"/>
</dbReference>
<dbReference type="RefSeq" id="WP_012119165.1">
    <property type="nucleotide sequence ID" value="NC_009767.1"/>
</dbReference>
<dbReference type="InterPro" id="IPR005531">
    <property type="entry name" value="Asp23"/>
</dbReference>
<name>A7NGY7_ROSCS</name>
<dbReference type="STRING" id="383372.Rcas_0605"/>
<sequence length="119" mass="12206">MNTVNNHTAIGKPAGRVLIAPRAIASIAAAAALQTDGVAGLTDPQGPPFVLPPGEARRGVDVHVHQNDLAVDVHLIVQTGRSIADVARAAQSAVRAALSFTLDLPEPTVNIRVQGVGGR</sequence>
<dbReference type="PANTHER" id="PTHR34297:SF1">
    <property type="entry name" value="ASP23_GLS24 FAMILY ENVELOPE STRESS RESPONSE PROTEIN"/>
    <property type="match status" value="1"/>
</dbReference>
<dbReference type="KEGG" id="rca:Rcas_0605"/>
<keyword evidence="3" id="KW-1185">Reference proteome</keyword>
<dbReference type="HOGENOM" id="CLU_113198_4_2_0"/>
<dbReference type="EMBL" id="CP000804">
    <property type="protein sequence ID" value="ABU56734.1"/>
    <property type="molecule type" value="Genomic_DNA"/>
</dbReference>
<evidence type="ECO:0000313" key="3">
    <source>
        <dbReference type="Proteomes" id="UP000000263"/>
    </source>
</evidence>
<evidence type="ECO:0000256" key="1">
    <source>
        <dbReference type="ARBA" id="ARBA00005721"/>
    </source>
</evidence>
<evidence type="ECO:0008006" key="4">
    <source>
        <dbReference type="Google" id="ProtNLM"/>
    </source>
</evidence>
<dbReference type="PANTHER" id="PTHR34297">
    <property type="entry name" value="HYPOTHETICAL CYTOSOLIC PROTEIN-RELATED"/>
    <property type="match status" value="1"/>
</dbReference>
<proteinExistence type="inferred from homology"/>
<gene>
    <name evidence="2" type="ordered locus">Rcas_0605</name>
</gene>
<dbReference type="eggNOG" id="COG1302">
    <property type="taxonomic scope" value="Bacteria"/>
</dbReference>